<reference evidence="1" key="1">
    <citation type="submission" date="2021-01" db="EMBL/GenBank/DDBJ databases">
        <title>Microvirga sp.</title>
        <authorList>
            <person name="Kim M.K."/>
        </authorList>
    </citation>
    <scope>NUCLEOTIDE SEQUENCE</scope>
    <source>
        <strain evidence="1">5420S-16</strain>
    </source>
</reference>
<dbReference type="EMBL" id="JAEQMY010000069">
    <property type="protein sequence ID" value="MBL0407238.1"/>
    <property type="molecule type" value="Genomic_DNA"/>
</dbReference>
<organism evidence="1 2">
    <name type="scientific">Microvirga aerilata</name>
    <dbReference type="NCBI Taxonomy" id="670292"/>
    <lineage>
        <taxon>Bacteria</taxon>
        <taxon>Pseudomonadati</taxon>
        <taxon>Pseudomonadota</taxon>
        <taxon>Alphaproteobacteria</taxon>
        <taxon>Hyphomicrobiales</taxon>
        <taxon>Methylobacteriaceae</taxon>
        <taxon>Microvirga</taxon>
    </lineage>
</organism>
<sequence>MSRLATICCHEVVPQLDRRSVLTGIAGLITLAPLASAHAKDELPLASLVGPDGQASHLARSMSGQTVRVRGYLAPSLDGREFALSEASPGACQLCGTIHDPGATITIRSAPTESVPPIFEPVLVEGQLAVTGPAATVALLDAKTRTL</sequence>
<accession>A0A936Z9T7</accession>
<protein>
    <submittedName>
        <fullName evidence="1">Uncharacterized protein</fullName>
    </submittedName>
</protein>
<comment type="caution">
    <text evidence="1">The sequence shown here is derived from an EMBL/GenBank/DDBJ whole genome shotgun (WGS) entry which is preliminary data.</text>
</comment>
<gene>
    <name evidence="1" type="ORF">JKG68_25240</name>
</gene>
<name>A0A936Z9T7_9HYPH</name>
<proteinExistence type="predicted"/>
<evidence type="ECO:0000313" key="1">
    <source>
        <dbReference type="EMBL" id="MBL0407238.1"/>
    </source>
</evidence>
<dbReference type="RefSeq" id="WP_202064233.1">
    <property type="nucleotide sequence ID" value="NZ_JAEQMY010000069.1"/>
</dbReference>
<dbReference type="Proteomes" id="UP000605848">
    <property type="component" value="Unassembled WGS sequence"/>
</dbReference>
<dbReference type="AlphaFoldDB" id="A0A936Z9T7"/>
<keyword evidence="2" id="KW-1185">Reference proteome</keyword>
<evidence type="ECO:0000313" key="2">
    <source>
        <dbReference type="Proteomes" id="UP000605848"/>
    </source>
</evidence>